<keyword evidence="4" id="KW-1185">Reference proteome</keyword>
<protein>
    <submittedName>
        <fullName evidence="3">Uncharacterized protein</fullName>
    </submittedName>
</protein>
<gene>
    <name evidence="3" type="ORF">B0T16DRAFT_249240</name>
</gene>
<feature type="compositionally biased region" description="Low complexity" evidence="1">
    <location>
        <begin position="116"/>
        <end position="138"/>
    </location>
</feature>
<reference evidence="3" key="1">
    <citation type="submission" date="2023-06" db="EMBL/GenBank/DDBJ databases">
        <title>Genome-scale phylogeny and comparative genomics of the fungal order Sordariales.</title>
        <authorList>
            <consortium name="Lawrence Berkeley National Laboratory"/>
            <person name="Hensen N."/>
            <person name="Bonometti L."/>
            <person name="Westerberg I."/>
            <person name="Brannstrom I.O."/>
            <person name="Guillou S."/>
            <person name="Cros-Aarteil S."/>
            <person name="Calhoun S."/>
            <person name="Haridas S."/>
            <person name="Kuo A."/>
            <person name="Mondo S."/>
            <person name="Pangilinan J."/>
            <person name="Riley R."/>
            <person name="Labutti K."/>
            <person name="Andreopoulos B."/>
            <person name="Lipzen A."/>
            <person name="Chen C."/>
            <person name="Yanf M."/>
            <person name="Daum C."/>
            <person name="Ng V."/>
            <person name="Clum A."/>
            <person name="Steindorff A."/>
            <person name="Ohm R."/>
            <person name="Martin F."/>
            <person name="Silar P."/>
            <person name="Natvig D."/>
            <person name="Lalanne C."/>
            <person name="Gautier V."/>
            <person name="Ament-Velasquez S.L."/>
            <person name="Kruys A."/>
            <person name="Hutchinson M.I."/>
            <person name="Powell A.J."/>
            <person name="Barry K."/>
            <person name="Miller A.N."/>
            <person name="Grigoriev I.V."/>
            <person name="Debuchy R."/>
            <person name="Gladieux P."/>
            <person name="Thoren M.H."/>
            <person name="Johannesson H."/>
        </authorList>
    </citation>
    <scope>NUCLEOTIDE SEQUENCE</scope>
    <source>
        <strain evidence="3">SMH2532-1</strain>
    </source>
</reference>
<keyword evidence="2" id="KW-0732">Signal</keyword>
<name>A0AA39XTD7_9PEZI</name>
<feature type="compositionally biased region" description="Polar residues" evidence="1">
    <location>
        <begin position="102"/>
        <end position="115"/>
    </location>
</feature>
<feature type="region of interest" description="Disordered" evidence="1">
    <location>
        <begin position="102"/>
        <end position="149"/>
    </location>
</feature>
<dbReference type="EMBL" id="JAULSV010000007">
    <property type="protein sequence ID" value="KAK0639886.1"/>
    <property type="molecule type" value="Genomic_DNA"/>
</dbReference>
<comment type="caution">
    <text evidence="3">The sequence shown here is derived from an EMBL/GenBank/DDBJ whole genome shotgun (WGS) entry which is preliminary data.</text>
</comment>
<evidence type="ECO:0000256" key="2">
    <source>
        <dbReference type="SAM" id="SignalP"/>
    </source>
</evidence>
<accession>A0AA39XTD7</accession>
<proteinExistence type="predicted"/>
<sequence length="178" mass="17724">MFVKRSIVVATASVATVLVSARADVGPITTTVQVSIPFTDAALQTVIDPKQADVTTVGLSTVTVFANDLSPTETVVTVAPNAPGTTTLAVGPSVTLTINTPGNMTTDPSGNGTFWSTSLSSSDPASTSAAETPTTNSTGNSTADSPGATISDHKNAAATAIDRGVFVLAAGLFVALAL</sequence>
<feature type="chain" id="PRO_5041235597" evidence="2">
    <location>
        <begin position="22"/>
        <end position="178"/>
    </location>
</feature>
<evidence type="ECO:0000313" key="4">
    <source>
        <dbReference type="Proteomes" id="UP001174936"/>
    </source>
</evidence>
<evidence type="ECO:0000313" key="3">
    <source>
        <dbReference type="EMBL" id="KAK0639886.1"/>
    </source>
</evidence>
<dbReference type="AlphaFoldDB" id="A0AA39XTD7"/>
<feature type="signal peptide" evidence="2">
    <location>
        <begin position="1"/>
        <end position="21"/>
    </location>
</feature>
<evidence type="ECO:0000256" key="1">
    <source>
        <dbReference type="SAM" id="MobiDB-lite"/>
    </source>
</evidence>
<dbReference type="Proteomes" id="UP001174936">
    <property type="component" value="Unassembled WGS sequence"/>
</dbReference>
<organism evidence="3 4">
    <name type="scientific">Cercophora newfieldiana</name>
    <dbReference type="NCBI Taxonomy" id="92897"/>
    <lineage>
        <taxon>Eukaryota</taxon>
        <taxon>Fungi</taxon>
        <taxon>Dikarya</taxon>
        <taxon>Ascomycota</taxon>
        <taxon>Pezizomycotina</taxon>
        <taxon>Sordariomycetes</taxon>
        <taxon>Sordariomycetidae</taxon>
        <taxon>Sordariales</taxon>
        <taxon>Lasiosphaeriaceae</taxon>
        <taxon>Cercophora</taxon>
    </lineage>
</organism>